<accession>A0A2A5B5Y2</accession>
<dbReference type="AlphaFoldDB" id="A0A2A5B5Y2"/>
<reference evidence="3" key="1">
    <citation type="submission" date="2017-08" db="EMBL/GenBank/DDBJ databases">
        <title>A dynamic microbial community with high functional redundancy inhabits the cold, oxic subseafloor aquifer.</title>
        <authorList>
            <person name="Tully B.J."/>
            <person name="Wheat C.G."/>
            <person name="Glazer B.T."/>
            <person name="Huber J.A."/>
        </authorList>
    </citation>
    <scope>NUCLEOTIDE SEQUENCE [LARGE SCALE GENOMIC DNA]</scope>
</reference>
<dbReference type="Proteomes" id="UP000218327">
    <property type="component" value="Unassembled WGS sequence"/>
</dbReference>
<proteinExistence type="predicted"/>
<dbReference type="InterPro" id="IPR013766">
    <property type="entry name" value="Thioredoxin_domain"/>
</dbReference>
<comment type="caution">
    <text evidence="2">The sequence shown here is derived from an EMBL/GenBank/DDBJ whole genome shotgun (WGS) entry which is preliminary data.</text>
</comment>
<name>A0A2A5B5Y2_9GAMM</name>
<feature type="domain" description="Thioredoxin" evidence="1">
    <location>
        <begin position="22"/>
        <end position="168"/>
    </location>
</feature>
<protein>
    <recommendedName>
        <fullName evidence="1">Thioredoxin domain-containing protein</fullName>
    </recommendedName>
</protein>
<gene>
    <name evidence="2" type="ORF">COA96_05500</name>
</gene>
<evidence type="ECO:0000313" key="2">
    <source>
        <dbReference type="EMBL" id="PCJ26456.1"/>
    </source>
</evidence>
<evidence type="ECO:0000313" key="3">
    <source>
        <dbReference type="Proteomes" id="UP000218327"/>
    </source>
</evidence>
<dbReference type="PROSITE" id="PS51352">
    <property type="entry name" value="THIOREDOXIN_2"/>
    <property type="match status" value="1"/>
</dbReference>
<evidence type="ECO:0000259" key="1">
    <source>
        <dbReference type="PROSITE" id="PS51352"/>
    </source>
</evidence>
<dbReference type="SUPFAM" id="SSF52833">
    <property type="entry name" value="Thioredoxin-like"/>
    <property type="match status" value="1"/>
</dbReference>
<dbReference type="InterPro" id="IPR036249">
    <property type="entry name" value="Thioredoxin-like_sf"/>
</dbReference>
<organism evidence="2 3">
    <name type="scientific">SAR86 cluster bacterium</name>
    <dbReference type="NCBI Taxonomy" id="2030880"/>
    <lineage>
        <taxon>Bacteria</taxon>
        <taxon>Pseudomonadati</taxon>
        <taxon>Pseudomonadota</taxon>
        <taxon>Gammaproteobacteria</taxon>
        <taxon>SAR86 cluster</taxon>
    </lineage>
</organism>
<dbReference type="EMBL" id="NVVJ01000011">
    <property type="protein sequence ID" value="PCJ26456.1"/>
    <property type="molecule type" value="Genomic_DNA"/>
</dbReference>
<dbReference type="Gene3D" id="3.40.30.10">
    <property type="entry name" value="Glutaredoxin"/>
    <property type="match status" value="1"/>
</dbReference>
<sequence>MNKPLVIILSAVAVYFIFFNGDTTLKNMPPVVSDATSVREKNYEVDDLYDSRTSFKDLAELGSYTIVEVYTDICLVCKKLETKFPSLLRQREDFVIRRVRLHAGPISFSTTEEMQEWRARQDSMQEFYNYYGTPHIEIYDASGNTIAKDYGSDKSGFNTLKSWLDWQA</sequence>